<feature type="domain" description="NadR/Ttd14 AAA" evidence="1">
    <location>
        <begin position="12"/>
        <end position="154"/>
    </location>
</feature>
<dbReference type="InterPro" id="IPR038727">
    <property type="entry name" value="NadR/Ttd14_AAA_dom"/>
</dbReference>
<protein>
    <submittedName>
        <fullName evidence="2">AAA domain-containing protein</fullName>
    </submittedName>
</protein>
<reference evidence="3" key="1">
    <citation type="submission" date="2016-10" db="EMBL/GenBank/DDBJ databases">
        <authorList>
            <person name="Varghese N."/>
            <person name="Submissions S."/>
        </authorList>
    </citation>
    <scope>NUCLEOTIDE SEQUENCE [LARGE SCALE GENOMIC DNA]</scope>
    <source>
        <strain evidence="3">DSM 2698</strain>
    </source>
</reference>
<dbReference type="SUPFAM" id="SSF52540">
    <property type="entry name" value="P-loop containing nucleoside triphosphate hydrolases"/>
    <property type="match status" value="1"/>
</dbReference>
<dbReference type="AlphaFoldDB" id="A0A1G5M2I0"/>
<proteinExistence type="predicted"/>
<sequence>MNASASRETLVVNILGGPGVGKSTFAAGLFADLKRRHIACELVTEVTKRRIWEGRPHAIANKITILGEQWAPVEELLGKVDVIVVDGCVLLASIYAAPHYPAAFHELCLWCHKSVRRLDVLIARPQAEYETFGRLESGDEALRIDARVEDLVRAQAGDEVLAVDDHDEGRAKLVAAILQRIVAA</sequence>
<dbReference type="EMBL" id="FMVW01000001">
    <property type="protein sequence ID" value="SCZ19393.1"/>
    <property type="molecule type" value="Genomic_DNA"/>
</dbReference>
<dbReference type="RefSeq" id="WP_092808869.1">
    <property type="nucleotide sequence ID" value="NZ_FMVW01000001.1"/>
</dbReference>
<name>A0A1G5M2I0_AFIMA</name>
<dbReference type="InterPro" id="IPR027417">
    <property type="entry name" value="P-loop_NTPase"/>
</dbReference>
<evidence type="ECO:0000259" key="1">
    <source>
        <dbReference type="Pfam" id="PF13521"/>
    </source>
</evidence>
<keyword evidence="3" id="KW-1185">Reference proteome</keyword>
<dbReference type="Pfam" id="PF13521">
    <property type="entry name" value="AAA_28"/>
    <property type="match status" value="1"/>
</dbReference>
<gene>
    <name evidence="2" type="ORF">SAMN03080610_00011</name>
</gene>
<evidence type="ECO:0000313" key="2">
    <source>
        <dbReference type="EMBL" id="SCZ19393.1"/>
    </source>
</evidence>
<dbReference type="Gene3D" id="3.40.50.300">
    <property type="entry name" value="P-loop containing nucleotide triphosphate hydrolases"/>
    <property type="match status" value="1"/>
</dbReference>
<dbReference type="OrthoDB" id="2083579at2"/>
<dbReference type="Proteomes" id="UP000199347">
    <property type="component" value="Unassembled WGS sequence"/>
</dbReference>
<accession>A0A1G5M2I0</accession>
<organism evidence="2 3">
    <name type="scientific">Afifella marina DSM 2698</name>
    <dbReference type="NCBI Taxonomy" id="1120955"/>
    <lineage>
        <taxon>Bacteria</taxon>
        <taxon>Pseudomonadati</taxon>
        <taxon>Pseudomonadota</taxon>
        <taxon>Alphaproteobacteria</taxon>
        <taxon>Hyphomicrobiales</taxon>
        <taxon>Afifellaceae</taxon>
        <taxon>Afifella</taxon>
    </lineage>
</organism>
<evidence type="ECO:0000313" key="3">
    <source>
        <dbReference type="Proteomes" id="UP000199347"/>
    </source>
</evidence>